<protein>
    <submittedName>
        <fullName evidence="1">Uncharacterized protein</fullName>
    </submittedName>
</protein>
<evidence type="ECO:0000313" key="1">
    <source>
        <dbReference type="EMBL" id="KAK9164431.1"/>
    </source>
</evidence>
<name>A0AAP0L510_9MAGN</name>
<proteinExistence type="predicted"/>
<keyword evidence="2" id="KW-1185">Reference proteome</keyword>
<gene>
    <name evidence="1" type="ORF">Syun_005333</name>
</gene>
<comment type="caution">
    <text evidence="1">The sequence shown here is derived from an EMBL/GenBank/DDBJ whole genome shotgun (WGS) entry which is preliminary data.</text>
</comment>
<accession>A0AAP0L510</accession>
<dbReference type="EMBL" id="JBBNAF010000002">
    <property type="protein sequence ID" value="KAK9164431.1"/>
    <property type="molecule type" value="Genomic_DNA"/>
</dbReference>
<reference evidence="1 2" key="1">
    <citation type="submission" date="2024-01" db="EMBL/GenBank/DDBJ databases">
        <title>Genome assemblies of Stephania.</title>
        <authorList>
            <person name="Yang L."/>
        </authorList>
    </citation>
    <scope>NUCLEOTIDE SEQUENCE [LARGE SCALE GENOMIC DNA]</scope>
    <source>
        <strain evidence="1">YNDBR</strain>
        <tissue evidence="1">Leaf</tissue>
    </source>
</reference>
<dbReference type="AlphaFoldDB" id="A0AAP0L510"/>
<organism evidence="1 2">
    <name type="scientific">Stephania yunnanensis</name>
    <dbReference type="NCBI Taxonomy" id="152371"/>
    <lineage>
        <taxon>Eukaryota</taxon>
        <taxon>Viridiplantae</taxon>
        <taxon>Streptophyta</taxon>
        <taxon>Embryophyta</taxon>
        <taxon>Tracheophyta</taxon>
        <taxon>Spermatophyta</taxon>
        <taxon>Magnoliopsida</taxon>
        <taxon>Ranunculales</taxon>
        <taxon>Menispermaceae</taxon>
        <taxon>Menispermoideae</taxon>
        <taxon>Cissampelideae</taxon>
        <taxon>Stephania</taxon>
    </lineage>
</organism>
<dbReference type="Proteomes" id="UP001420932">
    <property type="component" value="Unassembled WGS sequence"/>
</dbReference>
<evidence type="ECO:0000313" key="2">
    <source>
        <dbReference type="Proteomes" id="UP001420932"/>
    </source>
</evidence>
<sequence>MDGPIIGGMLYYEVRELKLCAVHCVNTVLQVRSSPSLILRLASISIGRSADDDPSSGDFARLAVLHGRVAQCLHGR</sequence>